<reference evidence="1 2" key="1">
    <citation type="submission" date="2017-07" db="EMBL/GenBank/DDBJ databases">
        <authorList>
            <person name="Talla V."/>
            <person name="Backstrom N."/>
        </authorList>
    </citation>
    <scope>NUCLEOTIDE SEQUENCE [LARGE SCALE GENOMIC DNA]</scope>
</reference>
<protein>
    <submittedName>
        <fullName evidence="1">Uncharacterized protein</fullName>
    </submittedName>
</protein>
<evidence type="ECO:0000313" key="1">
    <source>
        <dbReference type="EMBL" id="VVC86407.1"/>
    </source>
</evidence>
<dbReference type="AlphaFoldDB" id="A0A5E4PN65"/>
<organism evidence="1 2">
    <name type="scientific">Leptidea sinapis</name>
    <dbReference type="NCBI Taxonomy" id="189913"/>
    <lineage>
        <taxon>Eukaryota</taxon>
        <taxon>Metazoa</taxon>
        <taxon>Ecdysozoa</taxon>
        <taxon>Arthropoda</taxon>
        <taxon>Hexapoda</taxon>
        <taxon>Insecta</taxon>
        <taxon>Pterygota</taxon>
        <taxon>Neoptera</taxon>
        <taxon>Endopterygota</taxon>
        <taxon>Lepidoptera</taxon>
        <taxon>Glossata</taxon>
        <taxon>Ditrysia</taxon>
        <taxon>Papilionoidea</taxon>
        <taxon>Pieridae</taxon>
        <taxon>Dismorphiinae</taxon>
        <taxon>Leptidea</taxon>
    </lineage>
</organism>
<sequence length="36" mass="4032">MSGWRPGDSSGLHIVPAEKQSLRPRVSPCHISVPYW</sequence>
<keyword evidence="2" id="KW-1185">Reference proteome</keyword>
<evidence type="ECO:0000313" key="2">
    <source>
        <dbReference type="Proteomes" id="UP000324832"/>
    </source>
</evidence>
<accession>A0A5E4PN65</accession>
<dbReference type="EMBL" id="FZQP02000003">
    <property type="protein sequence ID" value="VVC86407.1"/>
    <property type="molecule type" value="Genomic_DNA"/>
</dbReference>
<dbReference type="Proteomes" id="UP000324832">
    <property type="component" value="Unassembled WGS sequence"/>
</dbReference>
<gene>
    <name evidence="1" type="ORF">LSINAPIS_LOCUS236</name>
</gene>
<name>A0A5E4PN65_9NEOP</name>
<proteinExistence type="predicted"/>